<organism evidence="5 6">
    <name type="scientific">Butyricimonas paravirosa</name>
    <dbReference type="NCBI Taxonomy" id="1472417"/>
    <lineage>
        <taxon>Bacteria</taxon>
        <taxon>Pseudomonadati</taxon>
        <taxon>Bacteroidota</taxon>
        <taxon>Bacteroidia</taxon>
        <taxon>Bacteroidales</taxon>
        <taxon>Odoribacteraceae</taxon>
        <taxon>Butyricimonas</taxon>
    </lineage>
</organism>
<dbReference type="PANTHER" id="PTHR30408:SF12">
    <property type="entry name" value="TYPE I RESTRICTION ENZYME MJAVIII SPECIFICITY SUBUNIT"/>
    <property type="match status" value="1"/>
</dbReference>
<comment type="similarity">
    <text evidence="1">Belongs to the type-I restriction system S methylase family.</text>
</comment>
<protein>
    <submittedName>
        <fullName evidence="5">Restriction endonuclease subunit S</fullName>
    </submittedName>
</protein>
<name>A0ABZ0FV43_9BACT</name>
<reference evidence="5 6" key="1">
    <citation type="submission" date="2019-09" db="EMBL/GenBank/DDBJ databases">
        <title>Butyricimonas paravirosa DSM 105722 (=214-4 = JCM 18677 = CCUG 65563).</title>
        <authorList>
            <person name="Le Roy T."/>
            <person name="Cani P.D."/>
        </authorList>
    </citation>
    <scope>NUCLEOTIDE SEQUENCE [LARGE SCALE GENOMIC DNA]</scope>
    <source>
        <strain evidence="5 6">DSM 105722</strain>
    </source>
</reference>
<gene>
    <name evidence="5" type="ORF">F1644_09370</name>
</gene>
<dbReference type="InterPro" id="IPR044946">
    <property type="entry name" value="Restrct_endonuc_typeI_TRD_sf"/>
</dbReference>
<sequence length="381" mass="44186">MERESDMRASNVKWVRLGEYIEQFRQKCANNDAIVSGVDINKQFIPTRANLEGTDISGYYLVPPTFFACNLMHIGRDERIPIAYNNTSTNLVVTSAYYVFHVKKDKCDEILNEYLYIIFCNKEIDRLTWFYTDNSIRGNLREDRFLDIEIPLPSPDEQQKVVNAWKALREIKEQNEAKAVPLMQICQSYIHKAKKNNVDKYRIGNAIKIVDTINKEGYSYEVLGLNNNKTFMPTVASIDTINTSKYKVIRKGEFAFSGMQTGRDKCIRIALYDKDLPALISPAYTIFALDENEPILPEYFMMIFKNPEMDRLGWFYSDSSVRANLDWNRFIDIEIPKLSIELQRAIVNIYKCANEAKQIAEEANRLSREICSALLQHIIHS</sequence>
<keyword evidence="3" id="KW-0238">DNA-binding</keyword>
<keyword evidence="2" id="KW-0680">Restriction system</keyword>
<dbReference type="InterPro" id="IPR052021">
    <property type="entry name" value="Type-I_RS_S_subunit"/>
</dbReference>
<evidence type="ECO:0000256" key="1">
    <source>
        <dbReference type="ARBA" id="ARBA00010923"/>
    </source>
</evidence>
<accession>A0ABZ0FV43</accession>
<dbReference type="EMBL" id="CP043839">
    <property type="protein sequence ID" value="WOF12462.1"/>
    <property type="molecule type" value="Genomic_DNA"/>
</dbReference>
<evidence type="ECO:0000313" key="5">
    <source>
        <dbReference type="EMBL" id="WOF12462.1"/>
    </source>
</evidence>
<dbReference type="Pfam" id="PF01420">
    <property type="entry name" value="Methylase_S"/>
    <property type="match status" value="1"/>
</dbReference>
<dbReference type="Proteomes" id="UP001302374">
    <property type="component" value="Chromosome"/>
</dbReference>
<keyword evidence="6" id="KW-1185">Reference proteome</keyword>
<keyword evidence="5" id="KW-0378">Hydrolase</keyword>
<dbReference type="GO" id="GO:0004519">
    <property type="term" value="F:endonuclease activity"/>
    <property type="evidence" value="ECO:0007669"/>
    <property type="project" value="UniProtKB-KW"/>
</dbReference>
<evidence type="ECO:0000256" key="3">
    <source>
        <dbReference type="ARBA" id="ARBA00023125"/>
    </source>
</evidence>
<evidence type="ECO:0000259" key="4">
    <source>
        <dbReference type="Pfam" id="PF01420"/>
    </source>
</evidence>
<dbReference type="InterPro" id="IPR000055">
    <property type="entry name" value="Restrct_endonuc_typeI_TRD"/>
</dbReference>
<dbReference type="PANTHER" id="PTHR30408">
    <property type="entry name" value="TYPE-1 RESTRICTION ENZYME ECOKI SPECIFICITY PROTEIN"/>
    <property type="match status" value="1"/>
</dbReference>
<feature type="domain" description="Type I restriction modification DNA specificity" evidence="4">
    <location>
        <begin position="90"/>
        <end position="170"/>
    </location>
</feature>
<evidence type="ECO:0000313" key="6">
    <source>
        <dbReference type="Proteomes" id="UP001302374"/>
    </source>
</evidence>
<evidence type="ECO:0000256" key="2">
    <source>
        <dbReference type="ARBA" id="ARBA00022747"/>
    </source>
</evidence>
<keyword evidence="5" id="KW-0255">Endonuclease</keyword>
<proteinExistence type="inferred from homology"/>
<dbReference type="Gene3D" id="3.90.220.20">
    <property type="entry name" value="DNA methylase specificity domains"/>
    <property type="match status" value="2"/>
</dbReference>
<keyword evidence="5" id="KW-0540">Nuclease</keyword>
<dbReference type="SUPFAM" id="SSF116734">
    <property type="entry name" value="DNA methylase specificity domain"/>
    <property type="match status" value="2"/>
</dbReference>